<organism evidence="1 2">
    <name type="scientific">Paracoccus denitrificans</name>
    <dbReference type="NCBI Taxonomy" id="266"/>
    <lineage>
        <taxon>Bacteria</taxon>
        <taxon>Pseudomonadati</taxon>
        <taxon>Pseudomonadota</taxon>
        <taxon>Alphaproteobacteria</taxon>
        <taxon>Rhodobacterales</taxon>
        <taxon>Paracoccaceae</taxon>
        <taxon>Paracoccus</taxon>
    </lineage>
</organism>
<accession>A0A533I326</accession>
<dbReference type="EMBL" id="VAFL01000013">
    <property type="protein sequence ID" value="TKW65463.1"/>
    <property type="molecule type" value="Genomic_DNA"/>
</dbReference>
<gene>
    <name evidence="1" type="ORF">DI616_14935</name>
</gene>
<dbReference type="PANTHER" id="PTHR34861">
    <property type="match status" value="1"/>
</dbReference>
<proteinExistence type="predicted"/>
<dbReference type="PANTHER" id="PTHR34861:SF10">
    <property type="entry name" value="CYCLASE"/>
    <property type="match status" value="1"/>
</dbReference>
<protein>
    <submittedName>
        <fullName evidence="1">Cyclase family protein</fullName>
    </submittedName>
</protein>
<dbReference type="InterPro" id="IPR037175">
    <property type="entry name" value="KFase_sf"/>
</dbReference>
<name>A0A533I326_PARDE</name>
<dbReference type="Proteomes" id="UP000315344">
    <property type="component" value="Unassembled WGS sequence"/>
</dbReference>
<comment type="caution">
    <text evidence="1">The sequence shown here is derived from an EMBL/GenBank/DDBJ whole genome shotgun (WGS) entry which is preliminary data.</text>
</comment>
<dbReference type="Gene3D" id="3.50.30.50">
    <property type="entry name" value="Putative cyclase"/>
    <property type="match status" value="1"/>
</dbReference>
<dbReference type="SUPFAM" id="SSF102198">
    <property type="entry name" value="Putative cyclase"/>
    <property type="match status" value="1"/>
</dbReference>
<evidence type="ECO:0000313" key="2">
    <source>
        <dbReference type="Proteomes" id="UP000315344"/>
    </source>
</evidence>
<dbReference type="GO" id="GO:0004061">
    <property type="term" value="F:arylformamidase activity"/>
    <property type="evidence" value="ECO:0007669"/>
    <property type="project" value="InterPro"/>
</dbReference>
<reference evidence="1 2" key="1">
    <citation type="journal article" date="2017" name="Nat. Commun.">
        <title>In situ click chemistry generation of cyclooxygenase-2 inhibitors.</title>
        <authorList>
            <person name="Bhardwaj A."/>
            <person name="Kaur J."/>
            <person name="Wuest M."/>
            <person name="Wuest F."/>
        </authorList>
    </citation>
    <scope>NUCLEOTIDE SEQUENCE [LARGE SCALE GENOMIC DNA]</scope>
    <source>
        <strain evidence="1">S2_012_000_R3_94</strain>
    </source>
</reference>
<dbReference type="Pfam" id="PF04199">
    <property type="entry name" value="Cyclase"/>
    <property type="match status" value="1"/>
</dbReference>
<dbReference type="AlphaFoldDB" id="A0A533I326"/>
<dbReference type="GO" id="GO:0019441">
    <property type="term" value="P:L-tryptophan catabolic process to kynurenine"/>
    <property type="evidence" value="ECO:0007669"/>
    <property type="project" value="InterPro"/>
</dbReference>
<sequence>MKRWKNCPKGSNWGRFGEDDEIGTLNHIGPAERVAAAAEIREGLAFCLSLPLDLPGKIRLNPRRHPPRLSPTTLGETPYINYPLQNVDPKLQDVLSDDQVLLCTQYSTQWDSLAHVGAMFDADGDGVPEVVYYNGYRGGEDVVGQQEGSPHGSFARKLSVETMAKTGVQGRGVLLDLVRTFGPERRMIRLADLRRAMAEQGVDLRRGDILLLRTGFSEAIWAMQDKPDPEALEKLGPVLDGTDDELLQWLGDSELAAIAADNYAVECQHGYPDDCCWRAPMHNRALFGLGMPLAELWYLKELAEALAARGRNACFLTAPPLRLPGAIGSPVTPVATI</sequence>
<dbReference type="InterPro" id="IPR007325">
    <property type="entry name" value="KFase/CYL"/>
</dbReference>
<evidence type="ECO:0000313" key="1">
    <source>
        <dbReference type="EMBL" id="TKW65463.1"/>
    </source>
</evidence>